<evidence type="ECO:0000256" key="9">
    <source>
        <dbReference type="ARBA" id="ARBA00023136"/>
    </source>
</evidence>
<evidence type="ECO:0000256" key="10">
    <source>
        <dbReference type="RuleBase" id="RU363032"/>
    </source>
</evidence>
<feature type="transmembrane region" description="Helical" evidence="10">
    <location>
        <begin position="20"/>
        <end position="41"/>
    </location>
</feature>
<evidence type="ECO:0000256" key="3">
    <source>
        <dbReference type="ARBA" id="ARBA00010072"/>
    </source>
</evidence>
<dbReference type="EMBL" id="RXMA01000016">
    <property type="protein sequence ID" value="RTR18066.1"/>
    <property type="molecule type" value="Genomic_DNA"/>
</dbReference>
<keyword evidence="6 10" id="KW-0812">Transmembrane</keyword>
<comment type="subcellular location">
    <subcellularLocation>
        <location evidence="2">Cell inner membrane</location>
        <topology evidence="2">Multi-pass membrane protein</topology>
    </subcellularLocation>
    <subcellularLocation>
        <location evidence="10">Cell membrane</location>
        <topology evidence="10">Multi-pass membrane protein</topology>
    </subcellularLocation>
</comment>
<evidence type="ECO:0000256" key="8">
    <source>
        <dbReference type="ARBA" id="ARBA00022989"/>
    </source>
</evidence>
<comment type="similarity">
    <text evidence="3">Belongs to the binding-protein-dependent transport system permease family. HisMQ subfamily.</text>
</comment>
<evidence type="ECO:0000256" key="6">
    <source>
        <dbReference type="ARBA" id="ARBA00022692"/>
    </source>
</evidence>
<dbReference type="OrthoDB" id="7190458at2"/>
<dbReference type="GO" id="GO:0006865">
    <property type="term" value="P:amino acid transport"/>
    <property type="evidence" value="ECO:0007669"/>
    <property type="project" value="UniProtKB-KW"/>
</dbReference>
<evidence type="ECO:0000256" key="1">
    <source>
        <dbReference type="ARBA" id="ARBA00003159"/>
    </source>
</evidence>
<dbReference type="GO" id="GO:0043190">
    <property type="term" value="C:ATP-binding cassette (ABC) transporter complex"/>
    <property type="evidence" value="ECO:0007669"/>
    <property type="project" value="InterPro"/>
</dbReference>
<feature type="transmembrane region" description="Helical" evidence="10">
    <location>
        <begin position="186"/>
        <end position="208"/>
    </location>
</feature>
<proteinExistence type="inferred from homology"/>
<reference evidence="12 13" key="1">
    <citation type="submission" date="2018-12" db="EMBL/GenBank/DDBJ databases">
        <authorList>
            <person name="Yang Y."/>
        </authorList>
    </citation>
    <scope>NUCLEOTIDE SEQUENCE [LARGE SCALE GENOMIC DNA]</scope>
    <source>
        <strain evidence="12 13">L-25-5w-1</strain>
    </source>
</reference>
<keyword evidence="5" id="KW-1003">Cell membrane</keyword>
<dbReference type="PROSITE" id="PS50928">
    <property type="entry name" value="ABC_TM1"/>
    <property type="match status" value="1"/>
</dbReference>
<dbReference type="GO" id="GO:0022857">
    <property type="term" value="F:transmembrane transporter activity"/>
    <property type="evidence" value="ECO:0007669"/>
    <property type="project" value="InterPro"/>
</dbReference>
<dbReference type="AlphaFoldDB" id="A0A3S0K9P2"/>
<keyword evidence="8 10" id="KW-1133">Transmembrane helix</keyword>
<evidence type="ECO:0000313" key="13">
    <source>
        <dbReference type="Proteomes" id="UP000277007"/>
    </source>
</evidence>
<dbReference type="InterPro" id="IPR010065">
    <property type="entry name" value="AA_ABC_transptr_permease_3TM"/>
</dbReference>
<keyword evidence="13" id="KW-1185">Reference proteome</keyword>
<comment type="caution">
    <text evidence="12">The sequence shown here is derived from an EMBL/GenBank/DDBJ whole genome shotgun (WGS) entry which is preliminary data.</text>
</comment>
<dbReference type="CDD" id="cd06261">
    <property type="entry name" value="TM_PBP2"/>
    <property type="match status" value="1"/>
</dbReference>
<dbReference type="InterPro" id="IPR000515">
    <property type="entry name" value="MetI-like"/>
</dbReference>
<accession>A0A3S0K9P2</accession>
<evidence type="ECO:0000256" key="2">
    <source>
        <dbReference type="ARBA" id="ARBA00004429"/>
    </source>
</evidence>
<dbReference type="Gene3D" id="1.10.3720.10">
    <property type="entry name" value="MetI-like"/>
    <property type="match status" value="1"/>
</dbReference>
<keyword evidence="7" id="KW-0029">Amino-acid transport</keyword>
<evidence type="ECO:0000313" key="12">
    <source>
        <dbReference type="EMBL" id="RTR18066.1"/>
    </source>
</evidence>
<dbReference type="NCBIfam" id="TIGR01726">
    <property type="entry name" value="HEQRo_perm_3TM"/>
    <property type="match status" value="1"/>
</dbReference>
<name>A0A3S0K9P2_9PROT</name>
<dbReference type="Pfam" id="PF00528">
    <property type="entry name" value="BPD_transp_1"/>
    <property type="match status" value="1"/>
</dbReference>
<organism evidence="12 13">
    <name type="scientific">Azospirillum griseum</name>
    <dbReference type="NCBI Taxonomy" id="2496639"/>
    <lineage>
        <taxon>Bacteria</taxon>
        <taxon>Pseudomonadati</taxon>
        <taxon>Pseudomonadota</taxon>
        <taxon>Alphaproteobacteria</taxon>
        <taxon>Rhodospirillales</taxon>
        <taxon>Azospirillaceae</taxon>
        <taxon>Azospirillum</taxon>
    </lineage>
</organism>
<dbReference type="InterPro" id="IPR035906">
    <property type="entry name" value="MetI-like_sf"/>
</dbReference>
<evidence type="ECO:0000256" key="4">
    <source>
        <dbReference type="ARBA" id="ARBA00022448"/>
    </source>
</evidence>
<dbReference type="InterPro" id="IPR043429">
    <property type="entry name" value="ArtM/GltK/GlnP/TcyL/YhdX-like"/>
</dbReference>
<dbReference type="RefSeq" id="WP_126617354.1">
    <property type="nucleotide sequence ID" value="NZ_JBHUCY010000054.1"/>
</dbReference>
<evidence type="ECO:0000259" key="11">
    <source>
        <dbReference type="PROSITE" id="PS50928"/>
    </source>
</evidence>
<protein>
    <submittedName>
        <fullName evidence="12">Amino acid ABC transporter permease</fullName>
    </submittedName>
</protein>
<feature type="domain" description="ABC transmembrane type-1" evidence="11">
    <location>
        <begin position="17"/>
        <end position="205"/>
    </location>
</feature>
<evidence type="ECO:0000256" key="5">
    <source>
        <dbReference type="ARBA" id="ARBA00022475"/>
    </source>
</evidence>
<feature type="transmembrane region" description="Helical" evidence="10">
    <location>
        <begin position="53"/>
        <end position="76"/>
    </location>
</feature>
<dbReference type="Proteomes" id="UP000277007">
    <property type="component" value="Unassembled WGS sequence"/>
</dbReference>
<comment type="function">
    <text evidence="1">Part of the binding-protein-dependent transport system for glutamine; probably responsible for the translocation of the substrate across the membrane.</text>
</comment>
<keyword evidence="4 10" id="KW-0813">Transport</keyword>
<evidence type="ECO:0000256" key="7">
    <source>
        <dbReference type="ARBA" id="ARBA00022970"/>
    </source>
</evidence>
<gene>
    <name evidence="12" type="ORF">EJ903_16320</name>
</gene>
<dbReference type="PANTHER" id="PTHR30614">
    <property type="entry name" value="MEMBRANE COMPONENT OF AMINO ACID ABC TRANSPORTER"/>
    <property type="match status" value="1"/>
</dbReference>
<dbReference type="SUPFAM" id="SSF161098">
    <property type="entry name" value="MetI-like"/>
    <property type="match status" value="1"/>
</dbReference>
<sequence>MKFSVIVDALPHLLGAAVTTIWISLLGVMLGQVIGVLVCVARQSGRRALDVAGGVYVSFFRGVPLLIQLLLIYYMLPLIGIDVPPLVAAIGALSLASGAYVSEIYRGSLNAVPHGQSEAALALGFSAPTIWKRILLPQAFRISVPALVNELILLLKASSLISVVGVAELTRTSQTISASNFRPLEIYLAAGVIYLAINSALALFGALVERRLAQG</sequence>
<dbReference type="PANTHER" id="PTHR30614:SF20">
    <property type="entry name" value="GLUTAMINE TRANSPORT SYSTEM PERMEASE PROTEIN GLNP"/>
    <property type="match status" value="1"/>
</dbReference>
<keyword evidence="9 10" id="KW-0472">Membrane</keyword>